<comment type="pathway">
    <text evidence="3 4">Cofactor biosynthesis; coenzyme A biosynthesis; CoA from (R)-pantothenate: step 2/5.</text>
</comment>
<dbReference type="EC" id="6.3.2.5" evidence="3"/>
<dbReference type="InterPro" id="IPR035929">
    <property type="entry name" value="CoaB-like_sf"/>
</dbReference>
<dbReference type="GO" id="GO:0010181">
    <property type="term" value="F:FMN binding"/>
    <property type="evidence" value="ECO:0007669"/>
    <property type="project" value="UniProtKB-UniRule"/>
</dbReference>
<dbReference type="GO" id="GO:0004633">
    <property type="term" value="F:phosphopantothenoylcysteine decarboxylase activity"/>
    <property type="evidence" value="ECO:0007669"/>
    <property type="project" value="UniProtKB-UniRule"/>
</dbReference>
<dbReference type="PANTHER" id="PTHR14359:SF6">
    <property type="entry name" value="PHOSPHOPANTOTHENOYLCYSTEINE DECARBOXYLASE"/>
    <property type="match status" value="1"/>
</dbReference>
<dbReference type="EMBL" id="BMJC01000006">
    <property type="protein sequence ID" value="GGB22753.1"/>
    <property type="molecule type" value="Genomic_DNA"/>
</dbReference>
<dbReference type="Proteomes" id="UP000607559">
    <property type="component" value="Unassembled WGS sequence"/>
</dbReference>
<keyword evidence="3" id="KW-0479">Metal-binding</keyword>
<keyword evidence="3 4" id="KW-0285">Flavoprotein</keyword>
<dbReference type="GO" id="GO:0046872">
    <property type="term" value="F:metal ion binding"/>
    <property type="evidence" value="ECO:0007669"/>
    <property type="project" value="UniProtKB-KW"/>
</dbReference>
<feature type="binding site" evidence="3">
    <location>
        <position position="337"/>
    </location>
    <ligand>
        <name>CTP</name>
        <dbReference type="ChEBI" id="CHEBI:37563"/>
    </ligand>
</feature>
<feature type="binding site" evidence="3">
    <location>
        <position position="278"/>
    </location>
    <ligand>
        <name>CTP</name>
        <dbReference type="ChEBI" id="CHEBI:37563"/>
    </ligand>
</feature>
<dbReference type="UniPathway" id="UPA00241">
    <property type="reaction ID" value="UER00353"/>
</dbReference>
<reference evidence="7" key="2">
    <citation type="submission" date="2020-09" db="EMBL/GenBank/DDBJ databases">
        <authorList>
            <person name="Sun Q."/>
            <person name="Zhou Y."/>
        </authorList>
    </citation>
    <scope>NUCLEOTIDE SEQUENCE</scope>
    <source>
        <strain evidence="7">CGMCC 1.15448</strain>
    </source>
</reference>
<dbReference type="InterPro" id="IPR036551">
    <property type="entry name" value="Flavin_trans-like"/>
</dbReference>
<keyword evidence="1 3" id="KW-0210">Decarboxylase</keyword>
<dbReference type="Pfam" id="PF02441">
    <property type="entry name" value="Flavoprotein"/>
    <property type="match status" value="1"/>
</dbReference>
<protein>
    <recommendedName>
        <fullName evidence="3">Coenzyme A biosynthesis bifunctional protein CoaBC</fullName>
    </recommendedName>
    <alternativeName>
        <fullName evidence="3">DNA/pantothenate metabolism flavoprotein</fullName>
    </alternativeName>
    <alternativeName>
        <fullName evidence="3">Phosphopantothenoylcysteine synthetase/decarboxylase</fullName>
        <shortName evidence="3">PPCS-PPCDC</shortName>
    </alternativeName>
    <domain>
        <recommendedName>
            <fullName evidence="3">Phosphopantothenoylcysteine decarboxylase</fullName>
            <shortName evidence="3">PPC decarboxylase</shortName>
            <shortName evidence="3">PPC-DC</shortName>
            <ecNumber evidence="3">4.1.1.36</ecNumber>
        </recommendedName>
        <alternativeName>
            <fullName evidence="3">CoaC</fullName>
        </alternativeName>
    </domain>
    <domain>
        <recommendedName>
            <fullName evidence="3">Phosphopantothenate--cysteine ligase</fullName>
            <ecNumber evidence="3">6.3.2.5</ecNumber>
        </recommendedName>
        <alternativeName>
            <fullName evidence="3">CoaB</fullName>
        </alternativeName>
        <alternativeName>
            <fullName evidence="3">Phosphopantothenoylcysteine synthetase</fullName>
            <shortName evidence="3">PPC synthetase</shortName>
            <shortName evidence="3">PPC-S</shortName>
        </alternativeName>
    </domain>
</protein>
<keyword evidence="3" id="KW-0460">Magnesium</keyword>
<comment type="caution">
    <text evidence="7">The sequence shown here is derived from an EMBL/GenBank/DDBJ whole genome shotgun (WGS) entry which is preliminary data.</text>
</comment>
<dbReference type="EC" id="4.1.1.36" evidence="3"/>
<dbReference type="HAMAP" id="MF_02225">
    <property type="entry name" value="CoaBC"/>
    <property type="match status" value="1"/>
</dbReference>
<feature type="binding site" evidence="3">
    <location>
        <position position="288"/>
    </location>
    <ligand>
        <name>CTP</name>
        <dbReference type="ChEBI" id="CHEBI:37563"/>
    </ligand>
</feature>
<feature type="region of interest" description="Phosphopantothenoylcysteine decarboxylase" evidence="3">
    <location>
        <begin position="1"/>
        <end position="188"/>
    </location>
</feature>
<dbReference type="GO" id="GO:0015941">
    <property type="term" value="P:pantothenate catabolic process"/>
    <property type="evidence" value="ECO:0007669"/>
    <property type="project" value="InterPro"/>
</dbReference>
<organism evidence="7 8">
    <name type="scientific">Puia dinghuensis</name>
    <dbReference type="NCBI Taxonomy" id="1792502"/>
    <lineage>
        <taxon>Bacteria</taxon>
        <taxon>Pseudomonadati</taxon>
        <taxon>Bacteroidota</taxon>
        <taxon>Chitinophagia</taxon>
        <taxon>Chitinophagales</taxon>
        <taxon>Chitinophagaceae</taxon>
        <taxon>Puia</taxon>
    </lineage>
</organism>
<gene>
    <name evidence="3 7" type="primary">coaBC</name>
    <name evidence="7" type="ORF">GCM10011511_53380</name>
</gene>
<dbReference type="GO" id="GO:0071513">
    <property type="term" value="C:phosphopantothenoylcysteine decarboxylase complex"/>
    <property type="evidence" value="ECO:0007669"/>
    <property type="project" value="TreeGrafter"/>
</dbReference>
<evidence type="ECO:0000313" key="7">
    <source>
        <dbReference type="EMBL" id="GGB22753.1"/>
    </source>
</evidence>
<dbReference type="SUPFAM" id="SSF102645">
    <property type="entry name" value="CoaB-like"/>
    <property type="match status" value="1"/>
</dbReference>
<comment type="function">
    <text evidence="3">Catalyzes two sequential steps in the biosynthesis of coenzyme A. In the first step cysteine is conjugated to 4'-phosphopantothenate to form 4-phosphopantothenoylcysteine. In the second step the latter compound is decarboxylated to form 4'-phosphopantotheine.</text>
</comment>
<comment type="catalytic activity">
    <reaction evidence="3 4">
        <text>(R)-4'-phosphopantothenate + L-cysteine + CTP = N-[(R)-4-phosphopantothenoyl]-L-cysteine + CMP + diphosphate + H(+)</text>
        <dbReference type="Rhea" id="RHEA:19397"/>
        <dbReference type="ChEBI" id="CHEBI:10986"/>
        <dbReference type="ChEBI" id="CHEBI:15378"/>
        <dbReference type="ChEBI" id="CHEBI:33019"/>
        <dbReference type="ChEBI" id="CHEBI:35235"/>
        <dbReference type="ChEBI" id="CHEBI:37563"/>
        <dbReference type="ChEBI" id="CHEBI:59458"/>
        <dbReference type="ChEBI" id="CHEBI:60377"/>
        <dbReference type="EC" id="6.3.2.5"/>
    </reaction>
</comment>
<sequence length="395" mass="42406">MLQGKKILLGVTGSIAAYKSLLLVRLLIKEGAEVKVIQTPAARDFVTPLSLATLSKNPVLSDLFAGDTWANHVELGRWADIFVVAPLSCNTLAKMATGLCDNLLMATWLSAVCPVLLAPAMDEDMWRHPATEANLRRLQAFGNRIIPVEKGELASGLFGDGRMADPETIVEFIREMLTVKAGDLKGRKALVTAGPTYEAIDPVRFIGNHSSGKMGIAIAEELARRGAAVHLVLGPSSQVVTTAGIDLHRVTSAEEMYNVCVAQFAGADIAVLSAAVADYTPAVKAPEKIKKNDDTLVLELTRTKDILKTLGGLKKQGQMLVGFALETSDGRSYALGKLQSKNADFIVLNSLSDEGAGFGFDTNKITIFGKDGSERSFERKPKQQVAKDIVDTIVK</sequence>
<evidence type="ECO:0000259" key="6">
    <source>
        <dbReference type="Pfam" id="PF04127"/>
    </source>
</evidence>
<evidence type="ECO:0000313" key="8">
    <source>
        <dbReference type="Proteomes" id="UP000607559"/>
    </source>
</evidence>
<dbReference type="Gene3D" id="3.40.50.1950">
    <property type="entry name" value="Flavin prenyltransferase-like"/>
    <property type="match status" value="1"/>
</dbReference>
<feature type="binding site" evidence="3">
    <location>
        <position position="323"/>
    </location>
    <ligand>
        <name>CTP</name>
        <dbReference type="ChEBI" id="CHEBI:37563"/>
    </ligand>
</feature>
<comment type="pathway">
    <text evidence="3 4">Cofactor biosynthesis; coenzyme A biosynthesis; CoA from (R)-pantothenate: step 3/5.</text>
</comment>
<evidence type="ECO:0000256" key="3">
    <source>
        <dbReference type="HAMAP-Rule" id="MF_02225"/>
    </source>
</evidence>
<comment type="caution">
    <text evidence="3">Lacks conserved residue(s) required for the propagation of feature annotation.</text>
</comment>
<keyword evidence="3" id="KW-0511">Multifunctional enzyme</keyword>
<dbReference type="Gene3D" id="3.40.50.10300">
    <property type="entry name" value="CoaB-like"/>
    <property type="match status" value="1"/>
</dbReference>
<feature type="domain" description="DNA/pantothenate metabolism flavoprotein C-terminal" evidence="6">
    <location>
        <begin position="184"/>
        <end position="394"/>
    </location>
</feature>
<evidence type="ECO:0000256" key="2">
    <source>
        <dbReference type="ARBA" id="ARBA00023239"/>
    </source>
</evidence>
<keyword evidence="3 4" id="KW-0288">FMN</keyword>
<dbReference type="Pfam" id="PF04127">
    <property type="entry name" value="DFP"/>
    <property type="match status" value="1"/>
</dbReference>
<reference evidence="7" key="1">
    <citation type="journal article" date="2014" name="Int. J. Syst. Evol. Microbiol.">
        <title>Complete genome sequence of Corynebacterium casei LMG S-19264T (=DSM 44701T), isolated from a smear-ripened cheese.</title>
        <authorList>
            <consortium name="US DOE Joint Genome Institute (JGI-PGF)"/>
            <person name="Walter F."/>
            <person name="Albersmeier A."/>
            <person name="Kalinowski J."/>
            <person name="Ruckert C."/>
        </authorList>
    </citation>
    <scope>NUCLEOTIDE SEQUENCE</scope>
    <source>
        <strain evidence="7">CGMCC 1.15448</strain>
    </source>
</reference>
<keyword evidence="8" id="KW-1185">Reference proteome</keyword>
<proteinExistence type="inferred from homology"/>
<name>A0A8J2UIK6_9BACT</name>
<dbReference type="SUPFAM" id="SSF52507">
    <property type="entry name" value="Homo-oligomeric flavin-containing Cys decarboxylases, HFCD"/>
    <property type="match status" value="1"/>
</dbReference>
<dbReference type="PANTHER" id="PTHR14359">
    <property type="entry name" value="HOMO-OLIGOMERIC FLAVIN CONTAINING CYS DECARBOXYLASE FAMILY"/>
    <property type="match status" value="1"/>
</dbReference>
<dbReference type="AlphaFoldDB" id="A0A8J2UIK6"/>
<dbReference type="InterPro" id="IPR003382">
    <property type="entry name" value="Flavoprotein"/>
</dbReference>
<dbReference type="InterPro" id="IPR007085">
    <property type="entry name" value="DNA/pantothenate-metab_flavo_C"/>
</dbReference>
<comment type="catalytic activity">
    <reaction evidence="3 4">
        <text>N-[(R)-4-phosphopantothenoyl]-L-cysteine + H(+) = (R)-4'-phosphopantetheine + CO2</text>
        <dbReference type="Rhea" id="RHEA:16793"/>
        <dbReference type="ChEBI" id="CHEBI:15378"/>
        <dbReference type="ChEBI" id="CHEBI:16526"/>
        <dbReference type="ChEBI" id="CHEBI:59458"/>
        <dbReference type="ChEBI" id="CHEBI:61723"/>
        <dbReference type="EC" id="4.1.1.36"/>
    </reaction>
</comment>
<feature type="domain" description="Flavoprotein" evidence="5">
    <location>
        <begin position="5"/>
        <end position="176"/>
    </location>
</feature>
<evidence type="ECO:0000256" key="4">
    <source>
        <dbReference type="RuleBase" id="RU364078"/>
    </source>
</evidence>
<dbReference type="GO" id="GO:0004632">
    <property type="term" value="F:phosphopantothenate--cysteine ligase activity"/>
    <property type="evidence" value="ECO:0007669"/>
    <property type="project" value="UniProtKB-UniRule"/>
</dbReference>
<comment type="cofactor">
    <cofactor evidence="3">
        <name>FMN</name>
        <dbReference type="ChEBI" id="CHEBI:58210"/>
    </cofactor>
    <text evidence="3">Binds 1 FMN per subunit.</text>
</comment>
<comment type="similarity">
    <text evidence="3 4">In the C-terminal section; belongs to the PPC synthetase family.</text>
</comment>
<comment type="function">
    <text evidence="4">Catalyzes two steps in the biosynthesis of coenzyme A. In the first step cysteine is conjugated to 4'-phosphopantothenate to form 4-phosphopantothenoylcysteine, in the latter compound is decarboxylated to form 4'-phosphopantotheine.</text>
</comment>
<keyword evidence="2 3" id="KW-0456">Lyase</keyword>
<keyword evidence="3 4" id="KW-0436">Ligase</keyword>
<dbReference type="InterPro" id="IPR005252">
    <property type="entry name" value="CoaBC"/>
</dbReference>
<feature type="binding site" evidence="3">
    <location>
        <position position="341"/>
    </location>
    <ligand>
        <name>CTP</name>
        <dbReference type="ChEBI" id="CHEBI:37563"/>
    </ligand>
</feature>
<comment type="similarity">
    <text evidence="3 4">In the N-terminal section; belongs to the HFCD (homo-oligomeric flavin containing Cys decarboxylase) superfamily.</text>
</comment>
<dbReference type="NCBIfam" id="TIGR00521">
    <property type="entry name" value="coaBC_dfp"/>
    <property type="match status" value="1"/>
</dbReference>
<evidence type="ECO:0000256" key="1">
    <source>
        <dbReference type="ARBA" id="ARBA00022793"/>
    </source>
</evidence>
<accession>A0A8J2UIK6</accession>
<feature type="region of interest" description="Phosphopantothenate--cysteine ligase" evidence="3">
    <location>
        <begin position="189"/>
        <end position="395"/>
    </location>
</feature>
<dbReference type="GO" id="GO:0015937">
    <property type="term" value="P:coenzyme A biosynthetic process"/>
    <property type="evidence" value="ECO:0007669"/>
    <property type="project" value="UniProtKB-UniRule"/>
</dbReference>
<comment type="cofactor">
    <cofactor evidence="3">
        <name>Mg(2+)</name>
        <dbReference type="ChEBI" id="CHEBI:18420"/>
    </cofactor>
</comment>
<evidence type="ECO:0000259" key="5">
    <source>
        <dbReference type="Pfam" id="PF02441"/>
    </source>
</evidence>